<evidence type="ECO:0000313" key="3">
    <source>
        <dbReference type="Proteomes" id="UP001328107"/>
    </source>
</evidence>
<evidence type="ECO:0000256" key="1">
    <source>
        <dbReference type="SAM" id="MobiDB-lite"/>
    </source>
</evidence>
<proteinExistence type="predicted"/>
<organism evidence="2 3">
    <name type="scientific">Pristionchus mayeri</name>
    <dbReference type="NCBI Taxonomy" id="1317129"/>
    <lineage>
        <taxon>Eukaryota</taxon>
        <taxon>Metazoa</taxon>
        <taxon>Ecdysozoa</taxon>
        <taxon>Nematoda</taxon>
        <taxon>Chromadorea</taxon>
        <taxon>Rhabditida</taxon>
        <taxon>Rhabditina</taxon>
        <taxon>Diplogasteromorpha</taxon>
        <taxon>Diplogasteroidea</taxon>
        <taxon>Neodiplogasteridae</taxon>
        <taxon>Pristionchus</taxon>
    </lineage>
</organism>
<dbReference type="Proteomes" id="UP001328107">
    <property type="component" value="Unassembled WGS sequence"/>
</dbReference>
<sequence>DNTFSSDTSASQLKLQSDMDELSDRPSVTGIQHNEGIESPSDLSNWGILPSKARPAFELLCSYLRTDYECLDLSNFFQVSSQFRSLVMEFLHKKKNRPAFHSVRLKNSKAGLRVVIFLLPINLPFYDVSHLDWGRFKRSMGQHNDIPEGEVPILRVTI</sequence>
<gene>
    <name evidence="2" type="ORF">PMAYCL1PPCAC_08331</name>
</gene>
<dbReference type="EMBL" id="BTRK01000002">
    <property type="protein sequence ID" value="GMR38136.1"/>
    <property type="molecule type" value="Genomic_DNA"/>
</dbReference>
<reference evidence="3" key="1">
    <citation type="submission" date="2022-10" db="EMBL/GenBank/DDBJ databases">
        <title>Genome assembly of Pristionchus species.</title>
        <authorList>
            <person name="Yoshida K."/>
            <person name="Sommer R.J."/>
        </authorList>
    </citation>
    <scope>NUCLEOTIDE SEQUENCE [LARGE SCALE GENOMIC DNA]</scope>
    <source>
        <strain evidence="3">RS5460</strain>
    </source>
</reference>
<feature type="region of interest" description="Disordered" evidence="1">
    <location>
        <begin position="1"/>
        <end position="36"/>
    </location>
</feature>
<dbReference type="AlphaFoldDB" id="A0AAN5CDY9"/>
<evidence type="ECO:0000313" key="2">
    <source>
        <dbReference type="EMBL" id="GMR38136.1"/>
    </source>
</evidence>
<feature type="compositionally biased region" description="Polar residues" evidence="1">
    <location>
        <begin position="1"/>
        <end position="15"/>
    </location>
</feature>
<comment type="caution">
    <text evidence="2">The sequence shown here is derived from an EMBL/GenBank/DDBJ whole genome shotgun (WGS) entry which is preliminary data.</text>
</comment>
<accession>A0AAN5CDY9</accession>
<feature type="non-terminal residue" evidence="2">
    <location>
        <position position="158"/>
    </location>
</feature>
<feature type="non-terminal residue" evidence="2">
    <location>
        <position position="1"/>
    </location>
</feature>
<protein>
    <submittedName>
        <fullName evidence="2">Uncharacterized protein</fullName>
    </submittedName>
</protein>
<name>A0AAN5CDY9_9BILA</name>
<keyword evidence="3" id="KW-1185">Reference proteome</keyword>